<comment type="cofactor">
    <cofactor evidence="8">
        <name>Ca(2+)</name>
        <dbReference type="ChEBI" id="CHEBI:29108"/>
    </cofactor>
    <text evidence="8">Binds 1 Ca(2+) ion per subunit.</text>
</comment>
<reference evidence="12 13" key="1">
    <citation type="submission" date="2019-03" db="EMBL/GenBank/DDBJ databases">
        <title>Genomic Encyclopedia of Type Strains, Phase IV (KMG-IV): sequencing the most valuable type-strain genomes for metagenomic binning, comparative biology and taxonomic classification.</title>
        <authorList>
            <person name="Goeker M."/>
        </authorList>
    </citation>
    <scope>NUCLEOTIDE SEQUENCE [LARGE SCALE GENOMIC DNA]</scope>
    <source>
        <strain evidence="12 13">DSM 18401</strain>
    </source>
</reference>
<dbReference type="FunFam" id="2.140.10.10:FF:000003">
    <property type="entry name" value="Methanol dehydrogenase, large subunit"/>
    <property type="match status" value="1"/>
</dbReference>
<evidence type="ECO:0000256" key="10">
    <source>
        <dbReference type="SAM" id="SignalP"/>
    </source>
</evidence>
<proteinExistence type="inferred from homology"/>
<dbReference type="GO" id="GO:0016614">
    <property type="term" value="F:oxidoreductase activity, acting on CH-OH group of donors"/>
    <property type="evidence" value="ECO:0007669"/>
    <property type="project" value="InterPro"/>
</dbReference>
<dbReference type="EMBL" id="SLVX01000033">
    <property type="protein sequence ID" value="TCN34701.1"/>
    <property type="molecule type" value="Genomic_DNA"/>
</dbReference>
<dbReference type="PANTHER" id="PTHR32303:SF20">
    <property type="entry name" value="QUINOPROTEIN ETHANOL DEHYDROGENASE"/>
    <property type="match status" value="1"/>
</dbReference>
<comment type="caution">
    <text evidence="12">The sequence shown here is derived from an EMBL/GenBank/DDBJ whole genome shotgun (WGS) entry which is preliminary data.</text>
</comment>
<feature type="binding site" evidence="7">
    <location>
        <position position="130"/>
    </location>
    <ligand>
        <name>pyrroloquinoline quinone</name>
        <dbReference type="ChEBI" id="CHEBI:58442"/>
    </ligand>
</feature>
<evidence type="ECO:0000259" key="11">
    <source>
        <dbReference type="Pfam" id="PF01011"/>
    </source>
</evidence>
<evidence type="ECO:0000313" key="13">
    <source>
        <dbReference type="Proteomes" id="UP000295351"/>
    </source>
</evidence>
<feature type="binding site" evidence="7">
    <location>
        <position position="80"/>
    </location>
    <ligand>
        <name>pyrroloquinoline quinone</name>
        <dbReference type="ChEBI" id="CHEBI:58442"/>
    </ligand>
</feature>
<keyword evidence="9" id="KW-1015">Disulfide bond</keyword>
<evidence type="ECO:0000256" key="4">
    <source>
        <dbReference type="ARBA" id="ARBA00022891"/>
    </source>
</evidence>
<protein>
    <submittedName>
        <fullName evidence="12">Alcohol dehydrogenase (Cytochrome c)</fullName>
    </submittedName>
</protein>
<dbReference type="InterPro" id="IPR034119">
    <property type="entry name" value="ADHI"/>
</dbReference>
<feature type="binding site" evidence="8">
    <location>
        <position position="320"/>
    </location>
    <ligand>
        <name>Ca(2+)</name>
        <dbReference type="ChEBI" id="CHEBI:29108"/>
    </ligand>
</feature>
<feature type="active site" description="Proton acceptor" evidence="6">
    <location>
        <position position="320"/>
    </location>
</feature>
<gene>
    <name evidence="12" type="ORF">EV665_13322</name>
</gene>
<evidence type="ECO:0000256" key="3">
    <source>
        <dbReference type="ARBA" id="ARBA00022729"/>
    </source>
</evidence>
<organism evidence="12 13">
    <name type="scientific">Shinella granuli</name>
    <dbReference type="NCBI Taxonomy" id="323621"/>
    <lineage>
        <taxon>Bacteria</taxon>
        <taxon>Pseudomonadati</taxon>
        <taxon>Pseudomonadota</taxon>
        <taxon>Alphaproteobacteria</taxon>
        <taxon>Hyphomicrobiales</taxon>
        <taxon>Rhizobiaceae</taxon>
        <taxon>Shinella</taxon>
    </lineage>
</organism>
<dbReference type="Proteomes" id="UP000295351">
    <property type="component" value="Unassembled WGS sequence"/>
</dbReference>
<feature type="chain" id="PRO_5020664608" evidence="10">
    <location>
        <begin position="21"/>
        <end position="588"/>
    </location>
</feature>
<dbReference type="SMART" id="SM00564">
    <property type="entry name" value="PQQ"/>
    <property type="match status" value="7"/>
</dbReference>
<evidence type="ECO:0000256" key="7">
    <source>
        <dbReference type="PIRSR" id="PIRSR617512-2"/>
    </source>
</evidence>
<sequence length="588" mass="63784">MRKLVLAAIAAIACSNAAYAGVTEDDLARDAETVGDVLTNGMGRGLQRFSPMETLNTGNVKNLVPAWAFSLGGEKQRGQESQPIIYDGIMYITGSYSRLYAIDVKTGREIWQYDARLPEGILPCCDVVNRGAAIFGDNIYFGTLDARIVALNRKTGDVVWNKKIADYKEGYSYTAAPLIVNGLVVTGNSGGEFGVVGEVQARNAETGELVWTRPVIEGHMGTFKGKESTMTGTLNATWPGDMWKTGGGATWLGGSYDEDTRTLVFGAGNPAPWNSHLRNAGTPVEGNKGDNLYAASRLGIDPENGEIKWHFQTTPREGWDFDGVNEVVPFVDKDGNKRFATADRNGFFYVLNREDGKFVSAHPFVKNITWAKGIDETGRPIYNEDNRPGDAAAAADGAKGQQVFAVPSFLGGKNWMPMAHSPKTGLFYVPSNEWGMDIWNEPISYKKGAAYLGAGFTIKPLFEDHIGSLKAIDPNTGEIRWEYKNGAPLWGGAMATAGGLVFFGTPEGDFIALDNETGEELWKFQTGSGIVGQPVTWEQDGEQYVSVISGWGGAVPLWGGEVAKKVNYLNQGGTVWTFRLPKQLASLD</sequence>
<feature type="domain" description="Pyrrolo-quinoline quinone repeat" evidence="11">
    <location>
        <begin position="44"/>
        <end position="359"/>
    </location>
</feature>
<feature type="signal peptide" evidence="10">
    <location>
        <begin position="1"/>
        <end position="20"/>
    </location>
</feature>
<dbReference type="GO" id="GO:0005509">
    <property type="term" value="F:calcium ion binding"/>
    <property type="evidence" value="ECO:0007669"/>
    <property type="project" value="InterPro"/>
</dbReference>
<feature type="binding site" evidence="8">
    <location>
        <position position="269"/>
    </location>
    <ligand>
        <name>Ca(2+)</name>
        <dbReference type="ChEBI" id="CHEBI:29108"/>
    </ligand>
</feature>
<dbReference type="PANTHER" id="PTHR32303">
    <property type="entry name" value="QUINOPROTEIN ALCOHOL DEHYDROGENASE (CYTOCHROME C)"/>
    <property type="match status" value="1"/>
</dbReference>
<dbReference type="RefSeq" id="WP_133036776.1">
    <property type="nucleotide sequence ID" value="NZ_BAABEI010000007.1"/>
</dbReference>
<dbReference type="InterPro" id="IPR017512">
    <property type="entry name" value="PQQ_MeOH/EtOH_DH"/>
</dbReference>
<dbReference type="InterPro" id="IPR011047">
    <property type="entry name" value="Quinoprotein_ADH-like_sf"/>
</dbReference>
<evidence type="ECO:0000256" key="6">
    <source>
        <dbReference type="PIRSR" id="PIRSR617512-1"/>
    </source>
</evidence>
<accession>A0A4R2C391</accession>
<feature type="binding site" evidence="8">
    <location>
        <position position="192"/>
    </location>
    <ligand>
        <name>Ca(2+)</name>
        <dbReference type="ChEBI" id="CHEBI:29108"/>
    </ligand>
</feature>
<keyword evidence="8" id="KW-0106">Calcium</keyword>
<dbReference type="AlphaFoldDB" id="A0A4R2C391"/>
<evidence type="ECO:0000256" key="2">
    <source>
        <dbReference type="ARBA" id="ARBA00022723"/>
    </source>
</evidence>
<dbReference type="Gene3D" id="2.140.10.10">
    <property type="entry name" value="Quinoprotein alcohol dehydrogenase-like superfamily"/>
    <property type="match status" value="1"/>
</dbReference>
<feature type="binding site" evidence="7">
    <location>
        <begin position="414"/>
        <end position="415"/>
    </location>
    <ligand>
        <name>pyrroloquinoline quinone</name>
        <dbReference type="ChEBI" id="CHEBI:58442"/>
    </ligand>
</feature>
<name>A0A4R2C391_SHIGR</name>
<keyword evidence="13" id="KW-1185">Reference proteome</keyword>
<comment type="cofactor">
    <cofactor evidence="7">
        <name>pyrroloquinoline quinone</name>
        <dbReference type="ChEBI" id="CHEBI:58442"/>
    </cofactor>
    <text evidence="7">Binds 1 PQQ group per subunit.</text>
</comment>
<evidence type="ECO:0000256" key="5">
    <source>
        <dbReference type="ARBA" id="ARBA00023002"/>
    </source>
</evidence>
<dbReference type="SUPFAM" id="SSF50998">
    <property type="entry name" value="Quinoprotein alcohol dehydrogenase-like"/>
    <property type="match status" value="1"/>
</dbReference>
<dbReference type="CDD" id="cd10277">
    <property type="entry name" value="PQQ_ADH_I"/>
    <property type="match status" value="1"/>
</dbReference>
<keyword evidence="5" id="KW-0560">Oxidoreductase</keyword>
<feature type="disulfide bond" evidence="9">
    <location>
        <begin position="124"/>
        <end position="125"/>
    </location>
</feature>
<keyword evidence="4 7" id="KW-0634">PQQ</keyword>
<dbReference type="GO" id="GO:0016020">
    <property type="term" value="C:membrane"/>
    <property type="evidence" value="ECO:0007669"/>
    <property type="project" value="InterPro"/>
</dbReference>
<dbReference type="InterPro" id="IPR018391">
    <property type="entry name" value="PQQ_b-propeller_rpt"/>
</dbReference>
<evidence type="ECO:0000256" key="1">
    <source>
        <dbReference type="ARBA" id="ARBA00008156"/>
    </source>
</evidence>
<dbReference type="Pfam" id="PF01011">
    <property type="entry name" value="PQQ"/>
    <property type="match status" value="2"/>
</dbReference>
<evidence type="ECO:0000313" key="12">
    <source>
        <dbReference type="EMBL" id="TCN34701.1"/>
    </source>
</evidence>
<evidence type="ECO:0000256" key="8">
    <source>
        <dbReference type="PIRSR" id="PIRSR617512-3"/>
    </source>
</evidence>
<feature type="binding site" evidence="7">
    <location>
        <position position="174"/>
    </location>
    <ligand>
        <name>pyrroloquinoline quinone</name>
        <dbReference type="ChEBI" id="CHEBI:58442"/>
    </ligand>
</feature>
<keyword evidence="3 10" id="KW-0732">Signal</keyword>
<feature type="domain" description="Pyrrolo-quinoline quinone repeat" evidence="11">
    <location>
        <begin position="461"/>
        <end position="545"/>
    </location>
</feature>
<dbReference type="GO" id="GO:0070968">
    <property type="term" value="F:pyrroloquinoline quinone binding"/>
    <property type="evidence" value="ECO:0007669"/>
    <property type="project" value="UniProtKB-ARBA"/>
</dbReference>
<dbReference type="NCBIfam" id="TIGR03075">
    <property type="entry name" value="PQQ_enz_alc_DH"/>
    <property type="match status" value="1"/>
</dbReference>
<dbReference type="InterPro" id="IPR002372">
    <property type="entry name" value="PQQ_rpt_dom"/>
</dbReference>
<comment type="similarity">
    <text evidence="1">Belongs to the bacterial PQQ dehydrogenase family.</text>
</comment>
<keyword evidence="2 8" id="KW-0479">Metal-binding</keyword>
<evidence type="ECO:0000256" key="9">
    <source>
        <dbReference type="PIRSR" id="PIRSR617512-4"/>
    </source>
</evidence>